<evidence type="ECO:0000313" key="2">
    <source>
        <dbReference type="Proteomes" id="UP000014977"/>
    </source>
</evidence>
<keyword evidence="2" id="KW-1185">Reference proteome</keyword>
<name>S7ULR0_DESML</name>
<dbReference type="STRING" id="897.B2D07_06940"/>
<organism evidence="1 2">
    <name type="scientific">Desulfococcus multivorans DSM 2059</name>
    <dbReference type="NCBI Taxonomy" id="1121405"/>
    <lineage>
        <taxon>Bacteria</taxon>
        <taxon>Pseudomonadati</taxon>
        <taxon>Thermodesulfobacteriota</taxon>
        <taxon>Desulfobacteria</taxon>
        <taxon>Desulfobacterales</taxon>
        <taxon>Desulfococcaceae</taxon>
        <taxon>Desulfococcus</taxon>
    </lineage>
</organism>
<gene>
    <name evidence="1" type="ORF">dsmv_3193</name>
</gene>
<dbReference type="InterPro" id="IPR022224">
    <property type="entry name" value="DUF3750"/>
</dbReference>
<dbReference type="eggNOG" id="ENOG502Z88I">
    <property type="taxonomic scope" value="Bacteria"/>
</dbReference>
<dbReference type="Proteomes" id="UP000014977">
    <property type="component" value="Unassembled WGS sequence"/>
</dbReference>
<dbReference type="PATRIC" id="fig|1121405.3.peg.3665"/>
<accession>S7ULR0</accession>
<sequence length="202" mass="22857">MRASPRPYRPLTPEGKHPRYKKMDLLRSFAIVVLTGSMLSGCFSGKDWRTASRESAGIAPDPSLTREAVLQVYGADAWGWRGWFAIHTWIAAKRTGESEYTVYDVVGWREYRGLPVMRIARDVPDRYWFGEKPRILREHRGPGVDDLIDAVDEAARAYPWKTIYKVFPGPNSNTFTAWIALRVPELELNLPLSAIGSGYASP</sequence>
<dbReference type="Pfam" id="PF12570">
    <property type="entry name" value="DUF3750"/>
    <property type="match status" value="1"/>
</dbReference>
<evidence type="ECO:0000313" key="1">
    <source>
        <dbReference type="EMBL" id="EPR34814.1"/>
    </source>
</evidence>
<comment type="caution">
    <text evidence="1">The sequence shown here is derived from an EMBL/GenBank/DDBJ whole genome shotgun (WGS) entry which is preliminary data.</text>
</comment>
<reference evidence="1 2" key="1">
    <citation type="journal article" date="2013" name="Genome Announc.">
        <title>Draft genome sequences for three mercury-methylating, sulfate-reducing bacteria.</title>
        <authorList>
            <person name="Brown S.D."/>
            <person name="Hurt R.A.Jr."/>
            <person name="Gilmour C.C."/>
            <person name="Elias D.A."/>
        </authorList>
    </citation>
    <scope>NUCLEOTIDE SEQUENCE [LARGE SCALE GENOMIC DNA]</scope>
    <source>
        <strain evidence="1 2">DSM 2059</strain>
    </source>
</reference>
<dbReference type="EMBL" id="ATHJ01000110">
    <property type="protein sequence ID" value="EPR34814.1"/>
    <property type="molecule type" value="Genomic_DNA"/>
</dbReference>
<proteinExistence type="predicted"/>
<dbReference type="AlphaFoldDB" id="S7ULR0"/>
<protein>
    <submittedName>
        <fullName evidence="1">Uncharacterized protein</fullName>
    </submittedName>
</protein>